<keyword evidence="3" id="KW-1185">Reference proteome</keyword>
<dbReference type="NCBIfam" id="TIGR03624">
    <property type="entry name" value="putative hydrolase"/>
    <property type="match status" value="1"/>
</dbReference>
<evidence type="ECO:0000313" key="3">
    <source>
        <dbReference type="Proteomes" id="UP001597492"/>
    </source>
</evidence>
<dbReference type="Pfam" id="PF10103">
    <property type="entry name" value="Zincin_2"/>
    <property type="match status" value="1"/>
</dbReference>
<sequence>MSDRDTPNNDDNSTPEEEMRRMLEQMLGGGGIDSSKLAGAAGLPVDPQALTHMLMQLQQAMQHPSDGVNWDLVRDAARRAAEPNVEVSADDARAYDRAFGVAALWLGDATGDTIGSFSGLPQTITRYEWLELTLDGWAELTNPVATSISNALVEVLNEQAPEEMREMIERSGPVVRSMGQSMFAMQLGQVLGQLAKEVLSGGDIGMPVLPDNKAALTPQNLDDWSADLELDRDEVLIYFAVRELAHAHLFAHARWLRLHLVSSIAEFARGIRIDTDRIEETIRDLDVSNPEEIQLVLKSGQLIPPRTPEQDQALEGLETVLALIEGWVDVVTEDATSRLPNAGALAEMVRRRRATGSPAEHAFGSLVGLELRPRRLREAMSMWRLVTEKLGAEQRDQLWGHRDALPGASDIDDPFALVERLQGGAGEPDELDNDLARLLGDPSSFGDAPAGGDTSDKGPDTPPNA</sequence>
<keyword evidence="2" id="KW-0645">Protease</keyword>
<dbReference type="Gene3D" id="1.20.150.30">
    <property type="entry name" value="Zincin-like metallopeptidase, N-terminal domain"/>
    <property type="match status" value="1"/>
</dbReference>
<name>A0ABW5V0S7_9MICO</name>
<protein>
    <submittedName>
        <fullName evidence="2">Zinc-dependent metalloprotease</fullName>
    </submittedName>
</protein>
<evidence type="ECO:0000313" key="2">
    <source>
        <dbReference type="EMBL" id="MFD2758424.1"/>
    </source>
</evidence>
<keyword evidence="2" id="KW-0378">Hydrolase</keyword>
<evidence type="ECO:0000256" key="1">
    <source>
        <dbReference type="SAM" id="MobiDB-lite"/>
    </source>
</evidence>
<dbReference type="Proteomes" id="UP001597492">
    <property type="component" value="Unassembled WGS sequence"/>
</dbReference>
<dbReference type="RefSeq" id="WP_019619363.1">
    <property type="nucleotide sequence ID" value="NZ_JBHUNE010000006.1"/>
</dbReference>
<dbReference type="PANTHER" id="PTHR39420:SF2">
    <property type="entry name" value="HYDROLASE"/>
    <property type="match status" value="1"/>
</dbReference>
<dbReference type="SUPFAM" id="SSF55486">
    <property type="entry name" value="Metalloproteases ('zincins'), catalytic domain"/>
    <property type="match status" value="1"/>
</dbReference>
<dbReference type="GO" id="GO:0008237">
    <property type="term" value="F:metallopeptidase activity"/>
    <property type="evidence" value="ECO:0007669"/>
    <property type="project" value="UniProtKB-KW"/>
</dbReference>
<dbReference type="PANTHER" id="PTHR39420">
    <property type="match status" value="1"/>
</dbReference>
<comment type="caution">
    <text evidence="2">The sequence shown here is derived from an EMBL/GenBank/DDBJ whole genome shotgun (WGS) entry which is preliminary data.</text>
</comment>
<organism evidence="2 3">
    <name type="scientific">Gulosibacter faecalis</name>
    <dbReference type="NCBI Taxonomy" id="272240"/>
    <lineage>
        <taxon>Bacteria</taxon>
        <taxon>Bacillati</taxon>
        <taxon>Actinomycetota</taxon>
        <taxon>Actinomycetes</taxon>
        <taxon>Micrococcales</taxon>
        <taxon>Microbacteriaceae</taxon>
        <taxon>Gulosibacter</taxon>
    </lineage>
</organism>
<reference evidence="3" key="1">
    <citation type="journal article" date="2019" name="Int. J. Syst. Evol. Microbiol.">
        <title>The Global Catalogue of Microorganisms (GCM) 10K type strain sequencing project: providing services to taxonomists for standard genome sequencing and annotation.</title>
        <authorList>
            <consortium name="The Broad Institute Genomics Platform"/>
            <consortium name="The Broad Institute Genome Sequencing Center for Infectious Disease"/>
            <person name="Wu L."/>
            <person name="Ma J."/>
        </authorList>
    </citation>
    <scope>NUCLEOTIDE SEQUENCE [LARGE SCALE GENOMIC DNA]</scope>
    <source>
        <strain evidence="3">TISTR 1514</strain>
    </source>
</reference>
<dbReference type="InterPro" id="IPR042271">
    <property type="entry name" value="Zinicin_2_N"/>
</dbReference>
<dbReference type="InterPro" id="IPR018766">
    <property type="entry name" value="Zinicin_2"/>
</dbReference>
<gene>
    <name evidence="2" type="ORF">ACFSW7_08530</name>
</gene>
<accession>A0ABW5V0S7</accession>
<proteinExistence type="predicted"/>
<keyword evidence="2" id="KW-0482">Metalloprotease</keyword>
<feature type="region of interest" description="Disordered" evidence="1">
    <location>
        <begin position="422"/>
        <end position="465"/>
    </location>
</feature>
<dbReference type="EMBL" id="JBHUNE010000006">
    <property type="protein sequence ID" value="MFD2758424.1"/>
    <property type="molecule type" value="Genomic_DNA"/>
</dbReference>